<dbReference type="GO" id="GO:0003677">
    <property type="term" value="F:DNA binding"/>
    <property type="evidence" value="ECO:0007669"/>
    <property type="project" value="UniProtKB-KW"/>
</dbReference>
<dbReference type="NCBIfam" id="TIGR00498">
    <property type="entry name" value="lexA"/>
    <property type="match status" value="1"/>
</dbReference>
<sequence length="195" mass="22120">MATLTPRQKQIYEFIENYIDKKGISPTFEEIRKKFKLNAPSTVHQHIKSLVSKGYLEKTNNSARGIELKRKKKELIEVSLAGTITAGQPIEAIEMLNETITIAKDDLQNKGKLFALRVEGNSMINEGIFDGDIVVLRKQNYAENGDTIVAIIDDNEATLKKIYKEKSRIRLQPANPAMLPFYRKEVEVRRANSGL</sequence>
<evidence type="ECO:0000256" key="7">
    <source>
        <dbReference type="ARBA" id="ARBA00023015"/>
    </source>
</evidence>
<keyword evidence="10" id="KW-0234">DNA repair</keyword>
<keyword evidence="2" id="KW-0678">Repressor</keyword>
<evidence type="ECO:0000256" key="3">
    <source>
        <dbReference type="ARBA" id="ARBA00022705"/>
    </source>
</evidence>
<evidence type="ECO:0000256" key="4">
    <source>
        <dbReference type="ARBA" id="ARBA00022763"/>
    </source>
</evidence>
<reference evidence="14" key="1">
    <citation type="journal article" date="2014" name="Front. Microbiol.">
        <title>High frequency of phylogenetically diverse reductive dehalogenase-homologous genes in deep subseafloor sedimentary metagenomes.</title>
        <authorList>
            <person name="Kawai M."/>
            <person name="Futagami T."/>
            <person name="Toyoda A."/>
            <person name="Takaki Y."/>
            <person name="Nishi S."/>
            <person name="Hori S."/>
            <person name="Arai W."/>
            <person name="Tsubouchi T."/>
            <person name="Morono Y."/>
            <person name="Uchiyama I."/>
            <person name="Ito T."/>
            <person name="Fujiyama A."/>
            <person name="Inagaki F."/>
            <person name="Takami H."/>
        </authorList>
    </citation>
    <scope>NUCLEOTIDE SEQUENCE</scope>
    <source>
        <strain evidence="14">Expedition CK06-06</strain>
    </source>
</reference>
<evidence type="ECO:0000259" key="13">
    <source>
        <dbReference type="Pfam" id="PF01726"/>
    </source>
</evidence>
<evidence type="ECO:0000313" key="14">
    <source>
        <dbReference type="EMBL" id="GAF77858.1"/>
    </source>
</evidence>
<dbReference type="InterPro" id="IPR039418">
    <property type="entry name" value="LexA-like"/>
</dbReference>
<evidence type="ECO:0000256" key="11">
    <source>
        <dbReference type="ARBA" id="ARBA00023236"/>
    </source>
</evidence>
<protein>
    <recommendedName>
        <fullName evidence="15">LexA repressor DNA-binding domain-containing protein</fullName>
    </recommendedName>
</protein>
<dbReference type="InterPro" id="IPR006197">
    <property type="entry name" value="Peptidase_S24_LexA"/>
</dbReference>
<evidence type="ECO:0000256" key="10">
    <source>
        <dbReference type="ARBA" id="ARBA00023204"/>
    </source>
</evidence>
<comment type="caution">
    <text evidence="14">The sequence shown here is derived from an EMBL/GenBank/DDBJ whole genome shotgun (WGS) entry which is preliminary data.</text>
</comment>
<keyword evidence="3" id="KW-0235">DNA replication</keyword>
<dbReference type="GO" id="GO:0006281">
    <property type="term" value="P:DNA repair"/>
    <property type="evidence" value="ECO:0007669"/>
    <property type="project" value="UniProtKB-KW"/>
</dbReference>
<dbReference type="SUPFAM" id="SSF46785">
    <property type="entry name" value="Winged helix' DNA-binding domain"/>
    <property type="match status" value="1"/>
</dbReference>
<accession>X0S9Y8</accession>
<dbReference type="Pfam" id="PF00717">
    <property type="entry name" value="Peptidase_S24"/>
    <property type="match status" value="1"/>
</dbReference>
<dbReference type="GO" id="GO:0006260">
    <property type="term" value="P:DNA replication"/>
    <property type="evidence" value="ECO:0007669"/>
    <property type="project" value="UniProtKB-KW"/>
</dbReference>
<keyword evidence="6" id="KW-0068">Autocatalytic cleavage</keyword>
<keyword evidence="8" id="KW-0238">DNA-binding</keyword>
<evidence type="ECO:0000256" key="9">
    <source>
        <dbReference type="ARBA" id="ARBA00023163"/>
    </source>
</evidence>
<evidence type="ECO:0000256" key="8">
    <source>
        <dbReference type="ARBA" id="ARBA00023125"/>
    </source>
</evidence>
<dbReference type="InterPro" id="IPR015927">
    <property type="entry name" value="Peptidase_S24_S26A/B/C"/>
</dbReference>
<evidence type="ECO:0000256" key="6">
    <source>
        <dbReference type="ARBA" id="ARBA00022813"/>
    </source>
</evidence>
<dbReference type="PANTHER" id="PTHR33516:SF2">
    <property type="entry name" value="LEXA REPRESSOR-RELATED"/>
    <property type="match status" value="1"/>
</dbReference>
<evidence type="ECO:0000256" key="1">
    <source>
        <dbReference type="ARBA" id="ARBA00007484"/>
    </source>
</evidence>
<feature type="domain" description="LexA repressor DNA-binding" evidence="13">
    <location>
        <begin position="1"/>
        <end position="65"/>
    </location>
</feature>
<dbReference type="GO" id="GO:0006508">
    <property type="term" value="P:proteolysis"/>
    <property type="evidence" value="ECO:0007669"/>
    <property type="project" value="InterPro"/>
</dbReference>
<feature type="non-terminal residue" evidence="14">
    <location>
        <position position="195"/>
    </location>
</feature>
<evidence type="ECO:0000256" key="5">
    <source>
        <dbReference type="ARBA" id="ARBA00022801"/>
    </source>
</evidence>
<keyword evidence="9" id="KW-0804">Transcription</keyword>
<organism evidence="14">
    <name type="scientific">marine sediment metagenome</name>
    <dbReference type="NCBI Taxonomy" id="412755"/>
    <lineage>
        <taxon>unclassified sequences</taxon>
        <taxon>metagenomes</taxon>
        <taxon>ecological metagenomes</taxon>
    </lineage>
</organism>
<feature type="domain" description="Peptidase S24/S26A/S26B/S26C" evidence="12">
    <location>
        <begin position="82"/>
        <end position="182"/>
    </location>
</feature>
<dbReference type="CDD" id="cd06529">
    <property type="entry name" value="S24_LexA-like"/>
    <property type="match status" value="1"/>
</dbReference>
<dbReference type="InterPro" id="IPR036286">
    <property type="entry name" value="LexA/Signal_pep-like_sf"/>
</dbReference>
<dbReference type="EMBL" id="BARS01005731">
    <property type="protein sequence ID" value="GAF77858.1"/>
    <property type="molecule type" value="Genomic_DNA"/>
</dbReference>
<dbReference type="InterPro" id="IPR050077">
    <property type="entry name" value="LexA_repressor"/>
</dbReference>
<dbReference type="GO" id="GO:0009432">
    <property type="term" value="P:SOS response"/>
    <property type="evidence" value="ECO:0007669"/>
    <property type="project" value="UniProtKB-KW"/>
</dbReference>
<dbReference type="InterPro" id="IPR036388">
    <property type="entry name" value="WH-like_DNA-bd_sf"/>
</dbReference>
<dbReference type="InterPro" id="IPR036390">
    <property type="entry name" value="WH_DNA-bd_sf"/>
</dbReference>
<dbReference type="Pfam" id="PF01726">
    <property type="entry name" value="LexA_DNA_bind"/>
    <property type="match status" value="1"/>
</dbReference>
<dbReference type="PANTHER" id="PTHR33516">
    <property type="entry name" value="LEXA REPRESSOR"/>
    <property type="match status" value="1"/>
</dbReference>
<dbReference type="PRINTS" id="PR00726">
    <property type="entry name" value="LEXASERPTASE"/>
</dbReference>
<evidence type="ECO:0008006" key="15">
    <source>
        <dbReference type="Google" id="ProtNLM"/>
    </source>
</evidence>
<name>X0S9Y8_9ZZZZ</name>
<gene>
    <name evidence="14" type="ORF">S01H1_11247</name>
</gene>
<dbReference type="InterPro" id="IPR006199">
    <property type="entry name" value="LexA_DNA-bd_dom"/>
</dbReference>
<proteinExistence type="inferred from homology"/>
<comment type="similarity">
    <text evidence="1">Belongs to the peptidase S24 family.</text>
</comment>
<keyword evidence="7" id="KW-0805">Transcription regulation</keyword>
<dbReference type="FunFam" id="1.10.10.10:FF:000009">
    <property type="entry name" value="LexA repressor"/>
    <property type="match status" value="1"/>
</dbReference>
<dbReference type="GO" id="GO:0004252">
    <property type="term" value="F:serine-type endopeptidase activity"/>
    <property type="evidence" value="ECO:0007669"/>
    <property type="project" value="InterPro"/>
</dbReference>
<dbReference type="AlphaFoldDB" id="X0S9Y8"/>
<dbReference type="GO" id="GO:0045892">
    <property type="term" value="P:negative regulation of DNA-templated transcription"/>
    <property type="evidence" value="ECO:0007669"/>
    <property type="project" value="InterPro"/>
</dbReference>
<keyword evidence="4" id="KW-0227">DNA damage</keyword>
<evidence type="ECO:0000259" key="12">
    <source>
        <dbReference type="Pfam" id="PF00717"/>
    </source>
</evidence>
<dbReference type="Gene3D" id="2.10.109.10">
    <property type="entry name" value="Umud Fragment, subunit A"/>
    <property type="match status" value="1"/>
</dbReference>
<evidence type="ECO:0000256" key="2">
    <source>
        <dbReference type="ARBA" id="ARBA00022491"/>
    </source>
</evidence>
<dbReference type="SUPFAM" id="SSF51306">
    <property type="entry name" value="LexA/Signal peptidase"/>
    <property type="match status" value="1"/>
</dbReference>
<dbReference type="Gene3D" id="1.10.10.10">
    <property type="entry name" value="Winged helix-like DNA-binding domain superfamily/Winged helix DNA-binding domain"/>
    <property type="match status" value="1"/>
</dbReference>
<dbReference type="InterPro" id="IPR006200">
    <property type="entry name" value="LexA"/>
</dbReference>
<keyword evidence="11" id="KW-0742">SOS response</keyword>
<keyword evidence="5" id="KW-0378">Hydrolase</keyword>